<comment type="caution">
    <text evidence="2">The sequence shown here is derived from an EMBL/GenBank/DDBJ whole genome shotgun (WGS) entry which is preliminary data.</text>
</comment>
<sequence>MPAAGRVRDRLTGHHLRGNGTRAATPHKRIRPPEPRISLAPAAPDGIHPSQMREAPARPHGVARCQPSSGSSLSEMELMQYRWSVGVG</sequence>
<dbReference type="Proteomes" id="UP001501532">
    <property type="component" value="Unassembled WGS sequence"/>
</dbReference>
<feature type="compositionally biased region" description="Basic and acidic residues" evidence="1">
    <location>
        <begin position="1"/>
        <end position="12"/>
    </location>
</feature>
<accession>A0ABP6LTL8</accession>
<evidence type="ECO:0000256" key="1">
    <source>
        <dbReference type="SAM" id="MobiDB-lite"/>
    </source>
</evidence>
<evidence type="ECO:0000313" key="3">
    <source>
        <dbReference type="Proteomes" id="UP001501532"/>
    </source>
</evidence>
<name>A0ABP6LTL8_9ACTN</name>
<gene>
    <name evidence="2" type="ORF">GCM10010448_44790</name>
</gene>
<organism evidence="2 3">
    <name type="scientific">Streptomyces glomeratus</name>
    <dbReference type="NCBI Taxonomy" id="284452"/>
    <lineage>
        <taxon>Bacteria</taxon>
        <taxon>Bacillati</taxon>
        <taxon>Actinomycetota</taxon>
        <taxon>Actinomycetes</taxon>
        <taxon>Kitasatosporales</taxon>
        <taxon>Streptomycetaceae</taxon>
        <taxon>Streptomyces</taxon>
    </lineage>
</organism>
<dbReference type="EMBL" id="BAAAUF010000045">
    <property type="protein sequence ID" value="GAA3056470.1"/>
    <property type="molecule type" value="Genomic_DNA"/>
</dbReference>
<keyword evidence="3" id="KW-1185">Reference proteome</keyword>
<evidence type="ECO:0000313" key="2">
    <source>
        <dbReference type="EMBL" id="GAA3056470.1"/>
    </source>
</evidence>
<reference evidence="3" key="1">
    <citation type="journal article" date="2019" name="Int. J. Syst. Evol. Microbiol.">
        <title>The Global Catalogue of Microorganisms (GCM) 10K type strain sequencing project: providing services to taxonomists for standard genome sequencing and annotation.</title>
        <authorList>
            <consortium name="The Broad Institute Genomics Platform"/>
            <consortium name="The Broad Institute Genome Sequencing Center for Infectious Disease"/>
            <person name="Wu L."/>
            <person name="Ma J."/>
        </authorList>
    </citation>
    <scope>NUCLEOTIDE SEQUENCE [LARGE SCALE GENOMIC DNA]</scope>
    <source>
        <strain evidence="3">JCM 9091</strain>
    </source>
</reference>
<proteinExistence type="predicted"/>
<feature type="region of interest" description="Disordered" evidence="1">
    <location>
        <begin position="1"/>
        <end position="71"/>
    </location>
</feature>
<protein>
    <submittedName>
        <fullName evidence="2">Uncharacterized protein</fullName>
    </submittedName>
</protein>